<evidence type="ECO:0000256" key="7">
    <source>
        <dbReference type="ARBA" id="ARBA00061363"/>
    </source>
</evidence>
<comment type="catalytic activity">
    <reaction evidence="6 8">
        <text>(6S)-5,6,7,8-tetrahydrofolate + formate + ATP = (6R)-10-formyltetrahydrofolate + ADP + phosphate</text>
        <dbReference type="Rhea" id="RHEA:20221"/>
        <dbReference type="ChEBI" id="CHEBI:15740"/>
        <dbReference type="ChEBI" id="CHEBI:30616"/>
        <dbReference type="ChEBI" id="CHEBI:43474"/>
        <dbReference type="ChEBI" id="CHEBI:57453"/>
        <dbReference type="ChEBI" id="CHEBI:195366"/>
        <dbReference type="ChEBI" id="CHEBI:456216"/>
        <dbReference type="EC" id="6.3.4.3"/>
    </reaction>
</comment>
<dbReference type="InterPro" id="IPR027417">
    <property type="entry name" value="P-loop_NTPase"/>
</dbReference>
<keyword evidence="5 8" id="KW-0067">ATP-binding</keyword>
<dbReference type="GO" id="GO:0005524">
    <property type="term" value="F:ATP binding"/>
    <property type="evidence" value="ECO:0007669"/>
    <property type="project" value="UniProtKB-UniRule"/>
</dbReference>
<evidence type="ECO:0000313" key="10">
    <source>
        <dbReference type="Proteomes" id="UP000278398"/>
    </source>
</evidence>
<evidence type="ECO:0000256" key="1">
    <source>
        <dbReference type="ARBA" id="ARBA00004777"/>
    </source>
</evidence>
<dbReference type="GO" id="GO:0004329">
    <property type="term" value="F:formate-tetrahydrofolate ligase activity"/>
    <property type="evidence" value="ECO:0007669"/>
    <property type="project" value="UniProtKB-UniRule"/>
</dbReference>
<dbReference type="Gene3D" id="3.30.1510.10">
    <property type="entry name" value="Domain 2, N(10)-formyltetrahydrofolate synthetase"/>
    <property type="match status" value="1"/>
</dbReference>
<dbReference type="RefSeq" id="WP_126700222.1">
    <property type="nucleotide sequence ID" value="NZ_RWKW01000042.1"/>
</dbReference>
<organism evidence="9 10">
    <name type="scientific">Aquibium carbonis</name>
    <dbReference type="NCBI Taxonomy" id="2495581"/>
    <lineage>
        <taxon>Bacteria</taxon>
        <taxon>Pseudomonadati</taxon>
        <taxon>Pseudomonadota</taxon>
        <taxon>Alphaproteobacteria</taxon>
        <taxon>Hyphomicrobiales</taxon>
        <taxon>Phyllobacteriaceae</taxon>
        <taxon>Aquibium</taxon>
    </lineage>
</organism>
<dbReference type="Gene3D" id="3.10.410.10">
    <property type="entry name" value="Formyltetrahydrofolate synthetase, domain 3"/>
    <property type="match status" value="1"/>
</dbReference>
<dbReference type="InterPro" id="IPR020628">
    <property type="entry name" value="Formate_THF_ligase_CS"/>
</dbReference>
<dbReference type="OrthoDB" id="9761733at2"/>
<dbReference type="EMBL" id="RWKW01000042">
    <property type="protein sequence ID" value="RST86065.1"/>
    <property type="molecule type" value="Genomic_DNA"/>
</dbReference>
<dbReference type="Proteomes" id="UP000278398">
    <property type="component" value="Unassembled WGS sequence"/>
</dbReference>
<sequence length="559" mass="59818">MADVKSDIEIARAAKKKPIMEIGAKLGIPSEHLLPYGHDKAKISAEFIASKKGGADGKLILVTAINPTPAGEGKTTTTVGLGDGLNRIGKRAITCIREASLGPNFGVKGGAAGGGYAQVVPMEDMNLHFTGDFHAITTAHNLLSALIDNHIYWGNDLGIDTRRVVWRRVMDMNDRALREIICSLGGVANGYPREAGFDITVASEVMAILCLSTDLKDLQKRLGDIIVAYRRDKTPVYARDLKADGAMAVLLKDAMQPNLVQTLENNPAFVHGGPFANIAHGCNSVIATTTALKLADYVVTEAGFGADLGAEKFFDIKCRKAGLKPAAAVIVATVRAMKMNGGVKKEDLGAENVEAVKKGCANLGRHIENVKQFGVPVVVAMNHFTTDTDAEIAAMKEYVAGQGSEAILCKHWAHGSAGIEDLARKVVALAESGAAQFSPLYPDEMSLFEKIDTVVKRIYRGSEAIADKSVRDQLRQWEEAGYGHLPVCMAKTQYSFSTDPNLRGAPTGHTVPVREVRLSAGAGFVVAICGEIMTMPGLPRSPSSEKIFLNDQGYIEGLF</sequence>
<evidence type="ECO:0000313" key="9">
    <source>
        <dbReference type="EMBL" id="RST86065.1"/>
    </source>
</evidence>
<dbReference type="PROSITE" id="PS00722">
    <property type="entry name" value="FTHFS_2"/>
    <property type="match status" value="1"/>
</dbReference>
<dbReference type="Gene3D" id="3.40.50.300">
    <property type="entry name" value="P-loop containing nucleotide triphosphate hydrolases"/>
    <property type="match status" value="1"/>
</dbReference>
<dbReference type="Pfam" id="PF01268">
    <property type="entry name" value="FTHFS"/>
    <property type="match status" value="1"/>
</dbReference>
<protein>
    <recommendedName>
        <fullName evidence="8">Formate--tetrahydrofolate ligase</fullName>
        <ecNumber evidence="8">6.3.4.3</ecNumber>
    </recommendedName>
    <alternativeName>
        <fullName evidence="8">Formyltetrahydrofolate synthetase</fullName>
        <shortName evidence="8">FHS</shortName>
        <shortName evidence="8">FTHFS</shortName>
    </alternativeName>
</protein>
<dbReference type="SUPFAM" id="SSF52540">
    <property type="entry name" value="P-loop containing nucleoside triphosphate hydrolases"/>
    <property type="match status" value="1"/>
</dbReference>
<comment type="similarity">
    <text evidence="7 8">Belongs to the formate--tetrahydrofolate ligase family.</text>
</comment>
<reference evidence="9 10" key="1">
    <citation type="submission" date="2018-12" db="EMBL/GenBank/DDBJ databases">
        <title>Mesorhizobium carbonis sp. nov., isolated from coal mine water.</title>
        <authorList>
            <person name="Xin W."/>
            <person name="Xu Z."/>
            <person name="Xiang F."/>
            <person name="Zhang J."/>
            <person name="Xi L."/>
            <person name="Liu J."/>
        </authorList>
    </citation>
    <scope>NUCLEOTIDE SEQUENCE [LARGE SCALE GENOMIC DNA]</scope>
    <source>
        <strain evidence="9 10">B2.3</strain>
    </source>
</reference>
<keyword evidence="10" id="KW-1185">Reference proteome</keyword>
<evidence type="ECO:0000256" key="5">
    <source>
        <dbReference type="ARBA" id="ARBA00022840"/>
    </source>
</evidence>
<dbReference type="HAMAP" id="MF_01543">
    <property type="entry name" value="FTHFS"/>
    <property type="match status" value="1"/>
</dbReference>
<dbReference type="NCBIfam" id="NF010030">
    <property type="entry name" value="PRK13505.1"/>
    <property type="match status" value="1"/>
</dbReference>
<dbReference type="EC" id="6.3.4.3" evidence="8"/>
<comment type="caution">
    <text evidence="9">The sequence shown here is derived from an EMBL/GenBank/DDBJ whole genome shotgun (WGS) entry which is preliminary data.</text>
</comment>
<dbReference type="CDD" id="cd00477">
    <property type="entry name" value="FTHFS"/>
    <property type="match status" value="1"/>
</dbReference>
<evidence type="ECO:0000256" key="8">
    <source>
        <dbReference type="HAMAP-Rule" id="MF_01543"/>
    </source>
</evidence>
<evidence type="ECO:0000256" key="3">
    <source>
        <dbReference type="ARBA" id="ARBA00022598"/>
    </source>
</evidence>
<gene>
    <name evidence="8" type="primary">fhs</name>
    <name evidence="9" type="ORF">EJC49_12255</name>
</gene>
<keyword evidence="2 8" id="KW-0554">One-carbon metabolism</keyword>
<dbReference type="AlphaFoldDB" id="A0A429YX68"/>
<accession>A0A429YX68</accession>
<proteinExistence type="inferred from homology"/>
<dbReference type="InterPro" id="IPR000559">
    <property type="entry name" value="Formate_THF_ligase"/>
</dbReference>
<dbReference type="FunFam" id="3.30.1510.10:FF:000001">
    <property type="entry name" value="Formate--tetrahydrofolate ligase"/>
    <property type="match status" value="1"/>
</dbReference>
<evidence type="ECO:0000256" key="2">
    <source>
        <dbReference type="ARBA" id="ARBA00022563"/>
    </source>
</evidence>
<feature type="binding site" evidence="8">
    <location>
        <begin position="68"/>
        <end position="75"/>
    </location>
    <ligand>
        <name>ATP</name>
        <dbReference type="ChEBI" id="CHEBI:30616"/>
    </ligand>
</feature>
<keyword evidence="3 8" id="KW-0436">Ligase</keyword>
<keyword evidence="4 8" id="KW-0547">Nucleotide-binding</keyword>
<evidence type="ECO:0000256" key="4">
    <source>
        <dbReference type="ARBA" id="ARBA00022741"/>
    </source>
</evidence>
<dbReference type="PROSITE" id="PS00721">
    <property type="entry name" value="FTHFS_1"/>
    <property type="match status" value="1"/>
</dbReference>
<comment type="pathway">
    <text evidence="1 8">One-carbon metabolism; tetrahydrofolate interconversion.</text>
</comment>
<evidence type="ECO:0000256" key="6">
    <source>
        <dbReference type="ARBA" id="ARBA00049033"/>
    </source>
</evidence>
<dbReference type="GO" id="GO:0035999">
    <property type="term" value="P:tetrahydrofolate interconversion"/>
    <property type="evidence" value="ECO:0007669"/>
    <property type="project" value="UniProtKB-UniRule"/>
</dbReference>
<dbReference type="UniPathway" id="UPA00193"/>
<name>A0A429YX68_9HYPH</name>